<evidence type="ECO:0000256" key="5">
    <source>
        <dbReference type="ARBA" id="ARBA00023004"/>
    </source>
</evidence>
<dbReference type="Gene3D" id="1.10.760.10">
    <property type="entry name" value="Cytochrome c-like domain"/>
    <property type="match status" value="1"/>
</dbReference>
<name>A0ABV7EN43_9GAMM</name>
<dbReference type="Proteomes" id="UP001595462">
    <property type="component" value="Unassembled WGS sequence"/>
</dbReference>
<sequence>MHENGAELASACTACHGTGGQSQGAVPSLAGMKAARFSERMQAFKTGDGTIMNRIAPGYDSREIDMLARYFAAQPTATSDEAGDK</sequence>
<feature type="domain" description="Cytochrome c" evidence="7">
    <location>
        <begin position="1"/>
        <end position="75"/>
    </location>
</feature>
<dbReference type="SUPFAM" id="SSF46626">
    <property type="entry name" value="Cytochrome c"/>
    <property type="match status" value="1"/>
</dbReference>
<dbReference type="Pfam" id="PF00034">
    <property type="entry name" value="Cytochrom_C"/>
    <property type="match status" value="1"/>
</dbReference>
<accession>A0ABV7EN43</accession>
<keyword evidence="2 6" id="KW-0349">Heme</keyword>
<comment type="caution">
    <text evidence="8">The sequence shown here is derived from an EMBL/GenBank/DDBJ whole genome shotgun (WGS) entry which is preliminary data.</text>
</comment>
<evidence type="ECO:0000256" key="2">
    <source>
        <dbReference type="ARBA" id="ARBA00022617"/>
    </source>
</evidence>
<keyword evidence="1" id="KW-0813">Transport</keyword>
<evidence type="ECO:0000313" key="8">
    <source>
        <dbReference type="EMBL" id="MFC3103304.1"/>
    </source>
</evidence>
<keyword evidence="3 6" id="KW-0479">Metal-binding</keyword>
<dbReference type="InterPro" id="IPR050597">
    <property type="entry name" value="Cytochrome_c_Oxidase_Subunit"/>
</dbReference>
<proteinExistence type="predicted"/>
<keyword evidence="4" id="KW-0249">Electron transport</keyword>
<evidence type="ECO:0000313" key="9">
    <source>
        <dbReference type="Proteomes" id="UP001595462"/>
    </source>
</evidence>
<organism evidence="8 9">
    <name type="scientific">Salinisphaera aquimarina</name>
    <dbReference type="NCBI Taxonomy" id="2094031"/>
    <lineage>
        <taxon>Bacteria</taxon>
        <taxon>Pseudomonadati</taxon>
        <taxon>Pseudomonadota</taxon>
        <taxon>Gammaproteobacteria</taxon>
        <taxon>Salinisphaerales</taxon>
        <taxon>Salinisphaeraceae</taxon>
        <taxon>Salinisphaera</taxon>
    </lineage>
</organism>
<evidence type="ECO:0000256" key="1">
    <source>
        <dbReference type="ARBA" id="ARBA00022448"/>
    </source>
</evidence>
<dbReference type="EMBL" id="JBHRSS010000003">
    <property type="protein sequence ID" value="MFC3103304.1"/>
    <property type="molecule type" value="Genomic_DNA"/>
</dbReference>
<evidence type="ECO:0000256" key="3">
    <source>
        <dbReference type="ARBA" id="ARBA00022723"/>
    </source>
</evidence>
<dbReference type="PANTHER" id="PTHR33751">
    <property type="entry name" value="CBB3-TYPE CYTOCHROME C OXIDASE SUBUNIT FIXP"/>
    <property type="match status" value="1"/>
</dbReference>
<dbReference type="InterPro" id="IPR009056">
    <property type="entry name" value="Cyt_c-like_dom"/>
</dbReference>
<evidence type="ECO:0000256" key="6">
    <source>
        <dbReference type="PROSITE-ProRule" id="PRU00433"/>
    </source>
</evidence>
<dbReference type="PROSITE" id="PS51007">
    <property type="entry name" value="CYTC"/>
    <property type="match status" value="1"/>
</dbReference>
<keyword evidence="9" id="KW-1185">Reference proteome</keyword>
<gene>
    <name evidence="8" type="ORF">ACFOSU_05295</name>
</gene>
<keyword evidence="5 6" id="KW-0408">Iron</keyword>
<dbReference type="PANTHER" id="PTHR33751:SF9">
    <property type="entry name" value="CYTOCHROME C4"/>
    <property type="match status" value="1"/>
</dbReference>
<dbReference type="InterPro" id="IPR036909">
    <property type="entry name" value="Cyt_c-like_dom_sf"/>
</dbReference>
<evidence type="ECO:0000256" key="4">
    <source>
        <dbReference type="ARBA" id="ARBA00022982"/>
    </source>
</evidence>
<evidence type="ECO:0000259" key="7">
    <source>
        <dbReference type="PROSITE" id="PS51007"/>
    </source>
</evidence>
<dbReference type="RefSeq" id="WP_380689166.1">
    <property type="nucleotide sequence ID" value="NZ_JBHRSS010000003.1"/>
</dbReference>
<reference evidence="9" key="1">
    <citation type="journal article" date="2019" name="Int. J. Syst. Evol. Microbiol.">
        <title>The Global Catalogue of Microorganisms (GCM) 10K type strain sequencing project: providing services to taxonomists for standard genome sequencing and annotation.</title>
        <authorList>
            <consortium name="The Broad Institute Genomics Platform"/>
            <consortium name="The Broad Institute Genome Sequencing Center for Infectious Disease"/>
            <person name="Wu L."/>
            <person name="Ma J."/>
        </authorList>
    </citation>
    <scope>NUCLEOTIDE SEQUENCE [LARGE SCALE GENOMIC DNA]</scope>
    <source>
        <strain evidence="9">KCTC 52640</strain>
    </source>
</reference>
<protein>
    <submittedName>
        <fullName evidence="8">C-type cytochrome</fullName>
    </submittedName>
</protein>